<dbReference type="InterPro" id="IPR004046">
    <property type="entry name" value="GST_C"/>
</dbReference>
<dbReference type="PROSITE" id="PS50405">
    <property type="entry name" value="GST_CTER"/>
    <property type="match status" value="1"/>
</dbReference>
<dbReference type="Proteomes" id="UP000044841">
    <property type="component" value="Unassembled WGS sequence"/>
</dbReference>
<dbReference type="GO" id="GO:0043295">
    <property type="term" value="F:glutathione binding"/>
    <property type="evidence" value="ECO:0007669"/>
    <property type="project" value="TreeGrafter"/>
</dbReference>
<evidence type="ECO:0000313" key="5">
    <source>
        <dbReference type="EMBL" id="CUA77307.1"/>
    </source>
</evidence>
<dbReference type="Gene3D" id="1.20.1050.10">
    <property type="match status" value="1"/>
</dbReference>
<proteinExistence type="predicted"/>
<dbReference type="SUPFAM" id="SSF47616">
    <property type="entry name" value="GST C-terminal domain-like"/>
    <property type="match status" value="1"/>
</dbReference>
<dbReference type="PANTHER" id="PTHR43900">
    <property type="entry name" value="GLUTATHIONE S-TRANSFERASE RHO"/>
    <property type="match status" value="1"/>
</dbReference>
<evidence type="ECO:0000313" key="6">
    <source>
        <dbReference type="Proteomes" id="UP000044841"/>
    </source>
</evidence>
<dbReference type="Pfam" id="PF00043">
    <property type="entry name" value="GST_C"/>
    <property type="match status" value="1"/>
</dbReference>
<comment type="catalytic activity">
    <reaction evidence="3">
        <text>RX + glutathione = an S-substituted glutathione + a halide anion + H(+)</text>
        <dbReference type="Rhea" id="RHEA:16437"/>
        <dbReference type="ChEBI" id="CHEBI:15378"/>
        <dbReference type="ChEBI" id="CHEBI:16042"/>
        <dbReference type="ChEBI" id="CHEBI:17792"/>
        <dbReference type="ChEBI" id="CHEBI:57925"/>
        <dbReference type="ChEBI" id="CHEBI:90779"/>
        <dbReference type="EC" id="2.5.1.18"/>
    </reaction>
</comment>
<feature type="domain" description="GST C-terminal" evidence="4">
    <location>
        <begin position="40"/>
        <end position="161"/>
    </location>
</feature>
<accession>A0A0K6GFC8</accession>
<dbReference type="InterPro" id="IPR010987">
    <property type="entry name" value="Glutathione-S-Trfase_C-like"/>
</dbReference>
<protein>
    <recommendedName>
        <fullName evidence="1">glutathione transferase</fullName>
        <ecNumber evidence="1">2.5.1.18</ecNumber>
    </recommendedName>
</protein>
<reference evidence="5 6" key="1">
    <citation type="submission" date="2015-07" db="EMBL/GenBank/DDBJ databases">
        <authorList>
            <person name="Noorani M."/>
        </authorList>
    </citation>
    <scope>NUCLEOTIDE SEQUENCE [LARGE SCALE GENOMIC DNA]</scope>
    <source>
        <strain evidence="5">BBA 69670</strain>
    </source>
</reference>
<dbReference type="GO" id="GO:0006749">
    <property type="term" value="P:glutathione metabolic process"/>
    <property type="evidence" value="ECO:0007669"/>
    <property type="project" value="TreeGrafter"/>
</dbReference>
<sequence>MAVKVYGDEDATRIFESRAIARCLVAKYGKDSTLVPSPADPKAYGLFEQEASIEYSSFDPTASGVYLENLHARIEDREPDTTLVEKNCQALLAKFEAYDRVLSKQKYLGGDVFALADLFRIPYGKAIQSYAPGTFDSQPNVKRWWAEITARESWKAVADLR</sequence>
<dbReference type="AlphaFoldDB" id="A0A0K6GFC8"/>
<dbReference type="GO" id="GO:0005737">
    <property type="term" value="C:cytoplasm"/>
    <property type="evidence" value="ECO:0007669"/>
    <property type="project" value="TreeGrafter"/>
</dbReference>
<organism evidence="5 6">
    <name type="scientific">Rhizoctonia solani</name>
    <dbReference type="NCBI Taxonomy" id="456999"/>
    <lineage>
        <taxon>Eukaryota</taxon>
        <taxon>Fungi</taxon>
        <taxon>Dikarya</taxon>
        <taxon>Basidiomycota</taxon>
        <taxon>Agaricomycotina</taxon>
        <taxon>Agaricomycetes</taxon>
        <taxon>Cantharellales</taxon>
        <taxon>Ceratobasidiaceae</taxon>
        <taxon>Rhizoctonia</taxon>
    </lineage>
</organism>
<dbReference type="PANTHER" id="PTHR43900:SF3">
    <property type="entry name" value="GLUTATHIONE S-TRANSFERASE RHO"/>
    <property type="match status" value="1"/>
</dbReference>
<gene>
    <name evidence="5" type="ORF">RSOLAG22IIIB_12672</name>
</gene>
<keyword evidence="2 5" id="KW-0808">Transferase</keyword>
<dbReference type="EMBL" id="CYGV01001819">
    <property type="protein sequence ID" value="CUA77307.1"/>
    <property type="molecule type" value="Genomic_DNA"/>
</dbReference>
<dbReference type="InterPro" id="IPR036282">
    <property type="entry name" value="Glutathione-S-Trfase_C_sf"/>
</dbReference>
<dbReference type="GO" id="GO:0004364">
    <property type="term" value="F:glutathione transferase activity"/>
    <property type="evidence" value="ECO:0007669"/>
    <property type="project" value="UniProtKB-EC"/>
</dbReference>
<evidence type="ECO:0000256" key="3">
    <source>
        <dbReference type="ARBA" id="ARBA00047960"/>
    </source>
</evidence>
<evidence type="ECO:0000259" key="4">
    <source>
        <dbReference type="PROSITE" id="PS50405"/>
    </source>
</evidence>
<dbReference type="EC" id="2.5.1.18" evidence="1"/>
<keyword evidence="6" id="KW-1185">Reference proteome</keyword>
<evidence type="ECO:0000256" key="1">
    <source>
        <dbReference type="ARBA" id="ARBA00012452"/>
    </source>
</evidence>
<name>A0A0K6GFC8_9AGAM</name>
<evidence type="ECO:0000256" key="2">
    <source>
        <dbReference type="ARBA" id="ARBA00022679"/>
    </source>
</evidence>